<dbReference type="GO" id="GO:0016779">
    <property type="term" value="F:nucleotidyltransferase activity"/>
    <property type="evidence" value="ECO:0007669"/>
    <property type="project" value="UniProtKB-KW"/>
</dbReference>
<dbReference type="InterPro" id="IPR018294">
    <property type="entry name" value="ISPD_synthase_CS"/>
</dbReference>
<dbReference type="PANTHER" id="PTHR32125">
    <property type="entry name" value="2-C-METHYL-D-ERYTHRITOL 4-PHOSPHATE CYTIDYLYLTRANSFERASE, CHLOROPLASTIC"/>
    <property type="match status" value="1"/>
</dbReference>
<evidence type="ECO:0000256" key="1">
    <source>
        <dbReference type="ARBA" id="ARBA00022679"/>
    </source>
</evidence>
<evidence type="ECO:0000313" key="3">
    <source>
        <dbReference type="EMBL" id="MCO1660968.1"/>
    </source>
</evidence>
<dbReference type="InterPro" id="IPR050088">
    <property type="entry name" value="IspD/TarI_cytidylyltransf_bact"/>
</dbReference>
<dbReference type="Gene3D" id="3.90.550.10">
    <property type="entry name" value="Spore Coat Polysaccharide Biosynthesis Protein SpsA, Chain A"/>
    <property type="match status" value="1"/>
</dbReference>
<comment type="caution">
    <text evidence="3">The sequence shown here is derived from an EMBL/GenBank/DDBJ whole genome shotgun (WGS) entry which is preliminary data.</text>
</comment>
<organism evidence="3 4">
    <name type="scientific">Pseudonocardia humida</name>
    <dbReference type="NCBI Taxonomy" id="2800819"/>
    <lineage>
        <taxon>Bacteria</taxon>
        <taxon>Bacillati</taxon>
        <taxon>Actinomycetota</taxon>
        <taxon>Actinomycetes</taxon>
        <taxon>Pseudonocardiales</taxon>
        <taxon>Pseudonocardiaceae</taxon>
        <taxon>Pseudonocardia</taxon>
    </lineage>
</organism>
<evidence type="ECO:0000313" key="4">
    <source>
        <dbReference type="Proteomes" id="UP001165283"/>
    </source>
</evidence>
<keyword evidence="1" id="KW-0808">Transferase</keyword>
<dbReference type="CDD" id="cd02516">
    <property type="entry name" value="CDP-ME_synthetase"/>
    <property type="match status" value="1"/>
</dbReference>
<dbReference type="InterPro" id="IPR034683">
    <property type="entry name" value="IspD/TarI"/>
</dbReference>
<evidence type="ECO:0000256" key="2">
    <source>
        <dbReference type="ARBA" id="ARBA00022695"/>
    </source>
</evidence>
<dbReference type="InterPro" id="IPR029044">
    <property type="entry name" value="Nucleotide-diphossugar_trans"/>
</dbReference>
<dbReference type="RefSeq" id="WP_252446501.1">
    <property type="nucleotide sequence ID" value="NZ_JAGSOV010000100.1"/>
</dbReference>
<proteinExistence type="predicted"/>
<dbReference type="SUPFAM" id="SSF53448">
    <property type="entry name" value="Nucleotide-diphospho-sugar transferases"/>
    <property type="match status" value="1"/>
</dbReference>
<name>A0ABT1AD91_9PSEU</name>
<accession>A0ABT1AD91</accession>
<sequence>MQHGRGRAAAIVLAGGSGSRFGAAVNKVYLPLAGRPVIAWSLAVMAAHPQVGPVVLVAREDDLAAATDAVRTVAGTGRIEVTTGGASRQESELAGLRRLAERIADRRVDVVLVHDGARPLLSADLVDRVLAAARETGGAVPGLARHDLVAAGPDGALTGPAPEGLVAVQTPQGFRAAPLLAAYEAAARAGFAGTDTESCMARFAPDVRVRRVDGEGRNIKITYGHDLEVATAVLAGTRPAAG</sequence>
<protein>
    <submittedName>
        <fullName evidence="3">2-C-methyl-D-erythritol 4-phosphate cytidylyltransferase</fullName>
    </submittedName>
</protein>
<reference evidence="3" key="1">
    <citation type="submission" date="2021-04" db="EMBL/GenBank/DDBJ databases">
        <title>Pseudonocardia sp. nov., isolated from sandy soil of mangrove forest.</title>
        <authorList>
            <person name="Zan Z."/>
            <person name="Huang R."/>
            <person name="Liu W."/>
        </authorList>
    </citation>
    <scope>NUCLEOTIDE SEQUENCE</scope>
    <source>
        <strain evidence="3">S2-4</strain>
    </source>
</reference>
<dbReference type="Proteomes" id="UP001165283">
    <property type="component" value="Unassembled WGS sequence"/>
</dbReference>
<keyword evidence="2 3" id="KW-0548">Nucleotidyltransferase</keyword>
<dbReference type="Pfam" id="PF01128">
    <property type="entry name" value="IspD"/>
    <property type="match status" value="1"/>
</dbReference>
<keyword evidence="4" id="KW-1185">Reference proteome</keyword>
<dbReference type="PROSITE" id="PS01295">
    <property type="entry name" value="ISPD"/>
    <property type="match status" value="1"/>
</dbReference>
<dbReference type="EMBL" id="JAGSOV010000100">
    <property type="protein sequence ID" value="MCO1660968.1"/>
    <property type="molecule type" value="Genomic_DNA"/>
</dbReference>
<dbReference type="PANTHER" id="PTHR32125:SF4">
    <property type="entry name" value="2-C-METHYL-D-ERYTHRITOL 4-PHOSPHATE CYTIDYLYLTRANSFERASE, CHLOROPLASTIC"/>
    <property type="match status" value="1"/>
</dbReference>
<gene>
    <name evidence="3" type="ORF">KDL28_38570</name>
</gene>